<evidence type="ECO:0000313" key="2">
    <source>
        <dbReference type="Proteomes" id="UP000215383"/>
    </source>
</evidence>
<dbReference type="EMBL" id="LT906446">
    <property type="protein sequence ID" value="SNU93860.1"/>
    <property type="molecule type" value="Genomic_DNA"/>
</dbReference>
<evidence type="ECO:0000313" key="1">
    <source>
        <dbReference type="EMBL" id="SNU93860.1"/>
    </source>
</evidence>
<protein>
    <submittedName>
        <fullName evidence="1">Uncharacterized protein/domain associated with GTPases</fullName>
    </submittedName>
</protein>
<organism evidence="1 2">
    <name type="scientific">Megamonas hypermegale</name>
    <dbReference type="NCBI Taxonomy" id="158847"/>
    <lineage>
        <taxon>Bacteria</taxon>
        <taxon>Bacillati</taxon>
        <taxon>Bacillota</taxon>
        <taxon>Negativicutes</taxon>
        <taxon>Selenomonadales</taxon>
        <taxon>Selenomonadaceae</taxon>
        <taxon>Megamonas</taxon>
    </lineage>
</organism>
<reference evidence="1 2" key="1">
    <citation type="submission" date="2017-06" db="EMBL/GenBank/DDBJ databases">
        <authorList>
            <consortium name="Pathogen Informatics"/>
        </authorList>
    </citation>
    <scope>NUCLEOTIDE SEQUENCE [LARGE SCALE GENOMIC DNA]</scope>
    <source>
        <strain evidence="1 2">NCTC10570</strain>
    </source>
</reference>
<dbReference type="OrthoDB" id="1631981at2"/>
<proteinExistence type="predicted"/>
<dbReference type="AlphaFoldDB" id="A0A239T7Z7"/>
<name>A0A239T7Z7_9FIRM</name>
<gene>
    <name evidence="1" type="ORF">SAMEA4364220_00099</name>
</gene>
<sequence>MSEEKWIMNEEEIDREVESLCRWAAGRAGVIVVAPVVGQIALAANEVYLIKRIANLYGKNFDEAASCAFISALGGTFVGQSLATLIPFPPLQIPIGMGVTYAVGKAANAWIKDGMPDLDDFTDKYKDIFQKAKDDAKSMVDIFKKEPNKDKPLGDENKDFKF</sequence>
<keyword evidence="2" id="KW-1185">Reference proteome</keyword>
<dbReference type="GeneID" id="78506146"/>
<dbReference type="eggNOG" id="COG3597">
    <property type="taxonomic scope" value="Bacteria"/>
</dbReference>
<accession>A0A239T7Z7</accession>
<dbReference type="RefSeq" id="WP_027890373.1">
    <property type="nucleotide sequence ID" value="NZ_JACJLZ010000004.1"/>
</dbReference>
<dbReference type="Proteomes" id="UP000215383">
    <property type="component" value="Chromosome 1"/>
</dbReference>